<comment type="subcellular location">
    <subcellularLocation>
        <location evidence="1">Endomembrane system</location>
        <topology evidence="1">Multi-pass membrane protein</topology>
    </subcellularLocation>
</comment>
<protein>
    <submittedName>
        <fullName evidence="6">Uncharacterized membrane protein YkvA (DUF1232 family)</fullName>
    </submittedName>
</protein>
<evidence type="ECO:0000256" key="2">
    <source>
        <dbReference type="ARBA" id="ARBA00022692"/>
    </source>
</evidence>
<evidence type="ECO:0000256" key="3">
    <source>
        <dbReference type="ARBA" id="ARBA00022989"/>
    </source>
</evidence>
<sequence length="131" mass="14434">MVRPLDGEILGKDDPTGRDHDARAERVRRDFWKVLRRSAKRIPFAEDAVAAYYCAFDTATPFRVRAMLIGALAYFVMPVDAVPDFLVGLGFADDATVLMTALTMLGAHLKPHHREAARRALAGGEEGPARP</sequence>
<evidence type="ECO:0000313" key="6">
    <source>
        <dbReference type="EMBL" id="MDQ0517135.1"/>
    </source>
</evidence>
<keyword evidence="3" id="KW-1133">Transmembrane helix</keyword>
<dbReference type="InterPro" id="IPR010652">
    <property type="entry name" value="DUF1232"/>
</dbReference>
<gene>
    <name evidence="6" type="ORF">QO015_002748</name>
</gene>
<organism evidence="6 7">
    <name type="scientific">Kaistia geumhonensis</name>
    <dbReference type="NCBI Taxonomy" id="410839"/>
    <lineage>
        <taxon>Bacteria</taxon>
        <taxon>Pseudomonadati</taxon>
        <taxon>Pseudomonadota</taxon>
        <taxon>Alphaproteobacteria</taxon>
        <taxon>Hyphomicrobiales</taxon>
        <taxon>Kaistiaceae</taxon>
        <taxon>Kaistia</taxon>
    </lineage>
</organism>
<keyword evidence="4" id="KW-0472">Membrane</keyword>
<evidence type="ECO:0000256" key="1">
    <source>
        <dbReference type="ARBA" id="ARBA00004127"/>
    </source>
</evidence>
<dbReference type="Pfam" id="PF06803">
    <property type="entry name" value="DUF1232"/>
    <property type="match status" value="1"/>
</dbReference>
<evidence type="ECO:0000259" key="5">
    <source>
        <dbReference type="Pfam" id="PF06803"/>
    </source>
</evidence>
<dbReference type="Proteomes" id="UP001223743">
    <property type="component" value="Unassembled WGS sequence"/>
</dbReference>
<accession>A0ABU0M840</accession>
<dbReference type="EMBL" id="JAUSWJ010000001">
    <property type="protein sequence ID" value="MDQ0517135.1"/>
    <property type="molecule type" value="Genomic_DNA"/>
</dbReference>
<keyword evidence="7" id="KW-1185">Reference proteome</keyword>
<dbReference type="RefSeq" id="WP_266278688.1">
    <property type="nucleotide sequence ID" value="NZ_JAPKNF010000001.1"/>
</dbReference>
<proteinExistence type="predicted"/>
<comment type="caution">
    <text evidence="6">The sequence shown here is derived from an EMBL/GenBank/DDBJ whole genome shotgun (WGS) entry which is preliminary data.</text>
</comment>
<keyword evidence="2" id="KW-0812">Transmembrane</keyword>
<evidence type="ECO:0000313" key="7">
    <source>
        <dbReference type="Proteomes" id="UP001223743"/>
    </source>
</evidence>
<feature type="domain" description="DUF1232" evidence="5">
    <location>
        <begin position="65"/>
        <end position="99"/>
    </location>
</feature>
<name>A0ABU0M840_9HYPH</name>
<reference evidence="6 7" key="1">
    <citation type="submission" date="2023-07" db="EMBL/GenBank/DDBJ databases">
        <title>Genomic Encyclopedia of Type Strains, Phase IV (KMG-IV): sequencing the most valuable type-strain genomes for metagenomic binning, comparative biology and taxonomic classification.</title>
        <authorList>
            <person name="Goeker M."/>
        </authorList>
    </citation>
    <scope>NUCLEOTIDE SEQUENCE [LARGE SCALE GENOMIC DNA]</scope>
    <source>
        <strain evidence="6 7">B1-1</strain>
    </source>
</reference>
<evidence type="ECO:0000256" key="4">
    <source>
        <dbReference type="ARBA" id="ARBA00023136"/>
    </source>
</evidence>